<sequence>MNRRYMGAELKKATSHLAKLTHKGSFLRGNIVTMRRVCGYPNCKCIKEGKKHVSMYIGKKQDATTKMIYIPRRLEDEVEKKINAYHRIKKLVERISELNYAELKIKKDKGNV</sequence>
<evidence type="ECO:0000259" key="1">
    <source>
        <dbReference type="Pfam" id="PF20586"/>
    </source>
</evidence>
<gene>
    <name evidence="2" type="ORF">S01H4_48628</name>
</gene>
<feature type="domain" description="DUF6788" evidence="1">
    <location>
        <begin position="20"/>
        <end position="79"/>
    </location>
</feature>
<name>X1CIL8_9ZZZZ</name>
<dbReference type="AlphaFoldDB" id="X1CIL8"/>
<comment type="caution">
    <text evidence="2">The sequence shown here is derived from an EMBL/GenBank/DDBJ whole genome shotgun (WGS) entry which is preliminary data.</text>
</comment>
<dbReference type="Pfam" id="PF20586">
    <property type="entry name" value="DUF6788"/>
    <property type="match status" value="1"/>
</dbReference>
<proteinExistence type="predicted"/>
<dbReference type="InterPro" id="IPR046738">
    <property type="entry name" value="DUF6788"/>
</dbReference>
<evidence type="ECO:0000313" key="2">
    <source>
        <dbReference type="EMBL" id="GAG92907.1"/>
    </source>
</evidence>
<accession>X1CIL8</accession>
<protein>
    <recommendedName>
        <fullName evidence="1">DUF6788 domain-containing protein</fullName>
    </recommendedName>
</protein>
<reference evidence="2" key="1">
    <citation type="journal article" date="2014" name="Front. Microbiol.">
        <title>High frequency of phylogenetically diverse reductive dehalogenase-homologous genes in deep subseafloor sedimentary metagenomes.</title>
        <authorList>
            <person name="Kawai M."/>
            <person name="Futagami T."/>
            <person name="Toyoda A."/>
            <person name="Takaki Y."/>
            <person name="Nishi S."/>
            <person name="Hori S."/>
            <person name="Arai W."/>
            <person name="Tsubouchi T."/>
            <person name="Morono Y."/>
            <person name="Uchiyama I."/>
            <person name="Ito T."/>
            <person name="Fujiyama A."/>
            <person name="Inagaki F."/>
            <person name="Takami H."/>
        </authorList>
    </citation>
    <scope>NUCLEOTIDE SEQUENCE</scope>
    <source>
        <strain evidence="2">Expedition CK06-06</strain>
    </source>
</reference>
<dbReference type="EMBL" id="BART01027427">
    <property type="protein sequence ID" value="GAG92907.1"/>
    <property type="molecule type" value="Genomic_DNA"/>
</dbReference>
<organism evidence="2">
    <name type="scientific">marine sediment metagenome</name>
    <dbReference type="NCBI Taxonomy" id="412755"/>
    <lineage>
        <taxon>unclassified sequences</taxon>
        <taxon>metagenomes</taxon>
        <taxon>ecological metagenomes</taxon>
    </lineage>
</organism>